<keyword evidence="3" id="KW-0378">Hydrolase</keyword>
<dbReference type="SUPFAM" id="SSF56281">
    <property type="entry name" value="Metallo-hydrolase/oxidoreductase"/>
    <property type="match status" value="1"/>
</dbReference>
<dbReference type="InterPro" id="IPR051013">
    <property type="entry name" value="MBL_superfamily_lactonases"/>
</dbReference>
<dbReference type="PANTHER" id="PTHR42978">
    <property type="entry name" value="QUORUM-QUENCHING LACTONASE YTNP-RELATED-RELATED"/>
    <property type="match status" value="1"/>
</dbReference>
<organism evidence="6 8">
    <name type="scientific">Xanthobacter flavus</name>
    <dbReference type="NCBI Taxonomy" id="281"/>
    <lineage>
        <taxon>Bacteria</taxon>
        <taxon>Pseudomonadati</taxon>
        <taxon>Pseudomonadota</taxon>
        <taxon>Alphaproteobacteria</taxon>
        <taxon>Hyphomicrobiales</taxon>
        <taxon>Xanthobacteraceae</taxon>
        <taxon>Xanthobacter</taxon>
    </lineage>
</organism>
<keyword evidence="2" id="KW-0479">Metal-binding</keyword>
<proteinExistence type="inferred from homology"/>
<sequence>MQTDPATPFRPGAPSRRALIAAAIAAPALLRTGRASATAPERGALPVTPFRFKLGAFEVTTVLDAAAMIDGPWPIVGEDRPAGEVAALMQASLLPEKRFRPGFTPTLVNTGAQLVLFDAGNGANGFIPRPNGGWLTQQIAAAGYAPEQVDVVVLSHAHVDHIGGLVEAGKEVFPKAHYVIGEAEYSFWAAPERRAAAPDSLEHATAQVFARNLAPFADRITRVRPGAEIVPGIHAVEAFGHTPGHLAFHLESGGKRLLVWGDCAHHEVASLAHPEWHALFDMDKTQGAATRKRIYDMAATDRIPVVGYHTSFPSVGYVERAGTAYRWLPLTYQLAE</sequence>
<dbReference type="RefSeq" id="WP_281805916.1">
    <property type="nucleotide sequence ID" value="NZ_BSDO01000001.1"/>
</dbReference>
<comment type="caution">
    <text evidence="6">The sequence shown here is derived from an EMBL/GenBank/DDBJ whole genome shotgun (WGS) entry which is preliminary data.</text>
</comment>
<evidence type="ECO:0000313" key="9">
    <source>
        <dbReference type="Proteomes" id="UP001245370"/>
    </source>
</evidence>
<dbReference type="Proteomes" id="UP001245370">
    <property type="component" value="Unassembled WGS sequence"/>
</dbReference>
<keyword evidence="4" id="KW-0862">Zinc</keyword>
<keyword evidence="9" id="KW-1185">Reference proteome</keyword>
<evidence type="ECO:0000256" key="3">
    <source>
        <dbReference type="ARBA" id="ARBA00022801"/>
    </source>
</evidence>
<dbReference type="Proteomes" id="UP001144397">
    <property type="component" value="Unassembled WGS sequence"/>
</dbReference>
<dbReference type="Pfam" id="PF00753">
    <property type="entry name" value="Lactamase_B"/>
    <property type="match status" value="1"/>
</dbReference>
<reference evidence="6" key="1">
    <citation type="submission" date="2022-12" db="EMBL/GenBank/DDBJ databases">
        <title>Reference genome sequencing for broad-spectrum identification of bacterial and archaeal isolates by mass spectrometry.</title>
        <authorList>
            <person name="Sekiguchi Y."/>
            <person name="Tourlousse D.M."/>
        </authorList>
    </citation>
    <scope>NUCLEOTIDE SEQUENCE</scope>
    <source>
        <strain evidence="6">301</strain>
    </source>
</reference>
<dbReference type="Gene3D" id="3.60.15.10">
    <property type="entry name" value="Ribonuclease Z/Hydroxyacylglutathione hydrolase-like"/>
    <property type="match status" value="1"/>
</dbReference>
<dbReference type="AlphaFoldDB" id="A0A9W6CLJ7"/>
<dbReference type="SMART" id="SM00849">
    <property type="entry name" value="Lactamase_B"/>
    <property type="match status" value="1"/>
</dbReference>
<feature type="domain" description="Metallo-beta-lactamase" evidence="5">
    <location>
        <begin position="102"/>
        <end position="309"/>
    </location>
</feature>
<gene>
    <name evidence="7" type="ORF">GGQ86_001569</name>
    <name evidence="6" type="ORF">XFLAVUS301_10560</name>
</gene>
<accession>A0A9W6CLJ7</accession>
<dbReference type="InterPro" id="IPR001279">
    <property type="entry name" value="Metallo-B-lactamas"/>
</dbReference>
<comment type="similarity">
    <text evidence="1">Belongs to the metallo-beta-lactamase superfamily.</text>
</comment>
<evidence type="ECO:0000256" key="4">
    <source>
        <dbReference type="ARBA" id="ARBA00022833"/>
    </source>
</evidence>
<dbReference type="GeneID" id="95761849"/>
<evidence type="ECO:0000313" key="6">
    <source>
        <dbReference type="EMBL" id="GLI21382.1"/>
    </source>
</evidence>
<evidence type="ECO:0000259" key="5">
    <source>
        <dbReference type="SMART" id="SM00849"/>
    </source>
</evidence>
<dbReference type="CDD" id="cd07720">
    <property type="entry name" value="OPHC2-like_MBL-fold"/>
    <property type="match status" value="1"/>
</dbReference>
<dbReference type="InterPro" id="IPR036866">
    <property type="entry name" value="RibonucZ/Hydroxyglut_hydro"/>
</dbReference>
<evidence type="ECO:0000313" key="8">
    <source>
        <dbReference type="Proteomes" id="UP001144397"/>
    </source>
</evidence>
<reference evidence="7 9" key="2">
    <citation type="submission" date="2023-07" db="EMBL/GenBank/DDBJ databases">
        <title>Genomic Encyclopedia of Type Strains, Phase IV (KMG-IV): sequencing the most valuable type-strain genomes for metagenomic binning, comparative biology and taxonomic classification.</title>
        <authorList>
            <person name="Goeker M."/>
        </authorList>
    </citation>
    <scope>NUCLEOTIDE SEQUENCE [LARGE SCALE GENOMIC DNA]</scope>
    <source>
        <strain evidence="7 9">DSM 338</strain>
    </source>
</reference>
<dbReference type="PANTHER" id="PTHR42978:SF6">
    <property type="entry name" value="QUORUM-QUENCHING LACTONASE YTNP-RELATED"/>
    <property type="match status" value="1"/>
</dbReference>
<dbReference type="GO" id="GO:0046872">
    <property type="term" value="F:metal ion binding"/>
    <property type="evidence" value="ECO:0007669"/>
    <property type="project" value="UniProtKB-KW"/>
</dbReference>
<evidence type="ECO:0000313" key="7">
    <source>
        <dbReference type="EMBL" id="MDR6333105.1"/>
    </source>
</evidence>
<dbReference type="EMBL" id="BSDO01000001">
    <property type="protein sequence ID" value="GLI21382.1"/>
    <property type="molecule type" value="Genomic_DNA"/>
</dbReference>
<evidence type="ECO:0000256" key="2">
    <source>
        <dbReference type="ARBA" id="ARBA00022723"/>
    </source>
</evidence>
<protein>
    <submittedName>
        <fullName evidence="7">Glyoxylase-like metal-dependent hydrolase (Beta-lactamase superfamily II)</fullName>
    </submittedName>
    <submittedName>
        <fullName evidence="6">MBL fold metallo-hydrolase</fullName>
    </submittedName>
</protein>
<evidence type="ECO:0000256" key="1">
    <source>
        <dbReference type="ARBA" id="ARBA00007749"/>
    </source>
</evidence>
<dbReference type="GO" id="GO:0016787">
    <property type="term" value="F:hydrolase activity"/>
    <property type="evidence" value="ECO:0007669"/>
    <property type="project" value="UniProtKB-KW"/>
</dbReference>
<name>A0A9W6CLJ7_XANFL</name>
<dbReference type="EMBL" id="JAVDPY010000002">
    <property type="protein sequence ID" value="MDR6333105.1"/>
    <property type="molecule type" value="Genomic_DNA"/>
</dbReference>